<dbReference type="GO" id="GO:0005524">
    <property type="term" value="F:ATP binding"/>
    <property type="evidence" value="ECO:0007669"/>
    <property type="project" value="UniProtKB-KW"/>
</dbReference>
<proteinExistence type="predicted"/>
<name>A0A5C6CPM6_9BACT</name>
<evidence type="ECO:0000256" key="7">
    <source>
        <dbReference type="ARBA" id="ARBA00022989"/>
    </source>
</evidence>
<dbReference type="GO" id="GO:0005886">
    <property type="term" value="C:plasma membrane"/>
    <property type="evidence" value="ECO:0007669"/>
    <property type="project" value="UniProtKB-SubCell"/>
</dbReference>
<comment type="caution">
    <text evidence="12">The sequence shown here is derived from an EMBL/GenBank/DDBJ whole genome shotgun (WGS) entry which is preliminary data.</text>
</comment>
<keyword evidence="7 9" id="KW-1133">Transmembrane helix</keyword>
<feature type="transmembrane region" description="Helical" evidence="9">
    <location>
        <begin position="396"/>
        <end position="416"/>
    </location>
</feature>
<dbReference type="Gene3D" id="3.40.50.300">
    <property type="entry name" value="P-loop containing nucleotide triphosphate hydrolases"/>
    <property type="match status" value="1"/>
</dbReference>
<keyword evidence="6 12" id="KW-0067">ATP-binding</keyword>
<evidence type="ECO:0000256" key="5">
    <source>
        <dbReference type="ARBA" id="ARBA00022741"/>
    </source>
</evidence>
<keyword evidence="12" id="KW-0378">Hydrolase</keyword>
<evidence type="ECO:0000313" key="12">
    <source>
        <dbReference type="EMBL" id="TWU26348.1"/>
    </source>
</evidence>
<dbReference type="SUPFAM" id="SSF90123">
    <property type="entry name" value="ABC transporter transmembrane region"/>
    <property type="match status" value="1"/>
</dbReference>
<evidence type="ECO:0000256" key="9">
    <source>
        <dbReference type="SAM" id="Phobius"/>
    </source>
</evidence>
<evidence type="ECO:0000256" key="6">
    <source>
        <dbReference type="ARBA" id="ARBA00022840"/>
    </source>
</evidence>
<feature type="domain" description="ABC transmembrane type-1" evidence="11">
    <location>
        <begin position="158"/>
        <end position="432"/>
    </location>
</feature>
<evidence type="ECO:0000259" key="10">
    <source>
        <dbReference type="PROSITE" id="PS50893"/>
    </source>
</evidence>
<keyword evidence="13" id="KW-1185">Reference proteome</keyword>
<feature type="transmembrane region" description="Helical" evidence="9">
    <location>
        <begin position="367"/>
        <end position="384"/>
    </location>
</feature>
<dbReference type="GO" id="GO:0034040">
    <property type="term" value="F:ATPase-coupled lipid transmembrane transporter activity"/>
    <property type="evidence" value="ECO:0007669"/>
    <property type="project" value="TreeGrafter"/>
</dbReference>
<dbReference type="Pfam" id="PF00664">
    <property type="entry name" value="ABC_membrane"/>
    <property type="match status" value="1"/>
</dbReference>
<dbReference type="SMART" id="SM00382">
    <property type="entry name" value="AAA"/>
    <property type="match status" value="1"/>
</dbReference>
<keyword evidence="5" id="KW-0547">Nucleotide-binding</keyword>
<feature type="domain" description="ABC transporter" evidence="10">
    <location>
        <begin position="466"/>
        <end position="691"/>
    </location>
</feature>
<dbReference type="Pfam" id="PF00005">
    <property type="entry name" value="ABC_tran"/>
    <property type="match status" value="1"/>
</dbReference>
<gene>
    <name evidence="12" type="primary">msbA</name>
    <name evidence="12" type="ORF">Pla52o_02010</name>
</gene>
<accession>A0A5C6CPM6</accession>
<dbReference type="FunFam" id="3.40.50.300:FF:000299">
    <property type="entry name" value="ABC transporter ATP-binding protein/permease"/>
    <property type="match status" value="1"/>
</dbReference>
<dbReference type="SUPFAM" id="SSF52540">
    <property type="entry name" value="P-loop containing nucleoside triphosphate hydrolases"/>
    <property type="match status" value="1"/>
</dbReference>
<evidence type="ECO:0000256" key="3">
    <source>
        <dbReference type="ARBA" id="ARBA00022475"/>
    </source>
</evidence>
<dbReference type="Gene3D" id="1.20.1560.10">
    <property type="entry name" value="ABC transporter type 1, transmembrane domain"/>
    <property type="match status" value="1"/>
</dbReference>
<dbReference type="InterPro" id="IPR003439">
    <property type="entry name" value="ABC_transporter-like_ATP-bd"/>
</dbReference>
<dbReference type="PROSITE" id="PS50893">
    <property type="entry name" value="ABC_TRANSPORTER_2"/>
    <property type="match status" value="1"/>
</dbReference>
<dbReference type="GO" id="GO:0016887">
    <property type="term" value="F:ATP hydrolysis activity"/>
    <property type="evidence" value="ECO:0007669"/>
    <property type="project" value="InterPro"/>
</dbReference>
<dbReference type="EMBL" id="SJPT01000001">
    <property type="protein sequence ID" value="TWU26348.1"/>
    <property type="molecule type" value="Genomic_DNA"/>
</dbReference>
<reference evidence="12 13" key="1">
    <citation type="submission" date="2019-02" db="EMBL/GenBank/DDBJ databases">
        <title>Deep-cultivation of Planctomycetes and their phenomic and genomic characterization uncovers novel biology.</title>
        <authorList>
            <person name="Wiegand S."/>
            <person name="Jogler M."/>
            <person name="Boedeker C."/>
            <person name="Pinto D."/>
            <person name="Vollmers J."/>
            <person name="Rivas-Marin E."/>
            <person name="Kohn T."/>
            <person name="Peeters S.H."/>
            <person name="Heuer A."/>
            <person name="Rast P."/>
            <person name="Oberbeckmann S."/>
            <person name="Bunk B."/>
            <person name="Jeske O."/>
            <person name="Meyerdierks A."/>
            <person name="Storesund J.E."/>
            <person name="Kallscheuer N."/>
            <person name="Luecker S."/>
            <person name="Lage O.M."/>
            <person name="Pohl T."/>
            <person name="Merkel B.J."/>
            <person name="Hornburger P."/>
            <person name="Mueller R.-W."/>
            <person name="Bruemmer F."/>
            <person name="Labrenz M."/>
            <person name="Spormann A.M."/>
            <person name="Op Den Camp H."/>
            <person name="Overmann J."/>
            <person name="Amann R."/>
            <person name="Jetten M.S.M."/>
            <person name="Mascher T."/>
            <person name="Medema M.H."/>
            <person name="Devos D.P."/>
            <person name="Kaster A.-K."/>
            <person name="Ovreas L."/>
            <person name="Rohde M."/>
            <person name="Galperin M.Y."/>
            <person name="Jogler C."/>
        </authorList>
    </citation>
    <scope>NUCLEOTIDE SEQUENCE [LARGE SCALE GENOMIC DNA]</scope>
    <source>
        <strain evidence="12 13">Pla52o</strain>
    </source>
</reference>
<evidence type="ECO:0000259" key="11">
    <source>
        <dbReference type="PROSITE" id="PS50929"/>
    </source>
</evidence>
<keyword evidence="3" id="KW-1003">Cell membrane</keyword>
<evidence type="ECO:0000256" key="1">
    <source>
        <dbReference type="ARBA" id="ARBA00004651"/>
    </source>
</evidence>
<dbReference type="GO" id="GO:0140359">
    <property type="term" value="F:ABC-type transporter activity"/>
    <property type="evidence" value="ECO:0007669"/>
    <property type="project" value="InterPro"/>
</dbReference>
<dbReference type="PROSITE" id="PS00211">
    <property type="entry name" value="ABC_TRANSPORTER_1"/>
    <property type="match status" value="1"/>
</dbReference>
<dbReference type="PANTHER" id="PTHR24221">
    <property type="entry name" value="ATP-BINDING CASSETTE SUB-FAMILY B"/>
    <property type="match status" value="1"/>
</dbReference>
<organism evidence="12 13">
    <name type="scientific">Novipirellula galeiformis</name>
    <dbReference type="NCBI Taxonomy" id="2528004"/>
    <lineage>
        <taxon>Bacteria</taxon>
        <taxon>Pseudomonadati</taxon>
        <taxon>Planctomycetota</taxon>
        <taxon>Planctomycetia</taxon>
        <taxon>Pirellulales</taxon>
        <taxon>Pirellulaceae</taxon>
        <taxon>Novipirellula</taxon>
    </lineage>
</organism>
<sequence>MILGKSACNLTPLRDASFQADRLVRLLSGMERQNLAKRHGRQQAYRMKNFQRSLRDAFRFWPLLVLATLCSVGTGALWGINIGALFPVIEVTIAGEPLQDWIDREIDSAHSRISDVQLQVAEIKAKSTPLERRDALQLEMLQTQLMTEKASLASSQKLKPWVDDYLPTSPFQTVVLVMVMLLIGTVLKHIFQLINTYTVALVAARIGRQIRQKIFAKALMMDQAGFAGYGNSGFVAHITHTTDMLTNGIVSVYGGAIREPLKLLSCLIGASLICWRLMLLSLIIVPVVALLIWVLSRALKKICHSLLEKSMGLHHVMLESLGNIRTVQAYTSEPHEQKRFDKATLDMQRFSVRIVFLNALNRPVTEVLALGMMGTAIIAGSYLVMNQATMIWGIPITERPLSVASMLVFFGLLVGATDPVRKMAQIIDGINTGVVAADMLYPMLDRQCLITDPADPVDIPKPHSAIELKGVTFAYDGVHNVLNNISLTIPFQSKVAIVGPNGAGKSSLISLLCRFYDPQQGSVCLDDVDVRSLRLHDLRRSIALVTQTTELFNETIAYNIAYGSENATQEEIVEAAKLAHADHFITTELPDQYDTRIGHNGLRLSGGQRQRIALARALLRKPEILILDEATSQVDAKSEQLIYQTLQESCQNCTVIFITHRSTMLDMADILLNFEHGTMRIDRNLTHNRYAA</sequence>
<feature type="transmembrane region" description="Helical" evidence="9">
    <location>
        <begin position="277"/>
        <end position="296"/>
    </location>
</feature>
<dbReference type="InterPro" id="IPR027417">
    <property type="entry name" value="P-loop_NTPase"/>
</dbReference>
<dbReference type="PROSITE" id="PS50929">
    <property type="entry name" value="ABC_TM1F"/>
    <property type="match status" value="1"/>
</dbReference>
<keyword evidence="4 9" id="KW-0812">Transmembrane</keyword>
<dbReference type="AlphaFoldDB" id="A0A5C6CPM6"/>
<evidence type="ECO:0000256" key="4">
    <source>
        <dbReference type="ARBA" id="ARBA00022692"/>
    </source>
</evidence>
<dbReference type="InterPro" id="IPR003593">
    <property type="entry name" value="AAA+_ATPase"/>
</dbReference>
<dbReference type="EC" id="3.6.3.-" evidence="12"/>
<keyword evidence="8 9" id="KW-0472">Membrane</keyword>
<keyword evidence="2" id="KW-0813">Transport</keyword>
<comment type="subcellular location">
    <subcellularLocation>
        <location evidence="1">Cell membrane</location>
        <topology evidence="1">Multi-pass membrane protein</topology>
    </subcellularLocation>
</comment>
<evidence type="ECO:0000256" key="8">
    <source>
        <dbReference type="ARBA" id="ARBA00023136"/>
    </source>
</evidence>
<dbReference type="InterPro" id="IPR011527">
    <property type="entry name" value="ABC1_TM_dom"/>
</dbReference>
<dbReference type="InterPro" id="IPR017871">
    <property type="entry name" value="ABC_transporter-like_CS"/>
</dbReference>
<protein>
    <submittedName>
        <fullName evidence="12">Lipid A export ATP-binding/permease protein MsbA</fullName>
        <ecNumber evidence="12">3.6.3.-</ecNumber>
    </submittedName>
</protein>
<feature type="transmembrane region" description="Helical" evidence="9">
    <location>
        <begin position="169"/>
        <end position="187"/>
    </location>
</feature>
<evidence type="ECO:0000256" key="2">
    <source>
        <dbReference type="ARBA" id="ARBA00022448"/>
    </source>
</evidence>
<evidence type="ECO:0000313" key="13">
    <source>
        <dbReference type="Proteomes" id="UP000316304"/>
    </source>
</evidence>
<dbReference type="PANTHER" id="PTHR24221:SF654">
    <property type="entry name" value="ATP-BINDING CASSETTE SUB-FAMILY B MEMBER 6"/>
    <property type="match status" value="1"/>
</dbReference>
<feature type="transmembrane region" description="Helical" evidence="9">
    <location>
        <begin position="60"/>
        <end position="80"/>
    </location>
</feature>
<dbReference type="InterPro" id="IPR036640">
    <property type="entry name" value="ABC1_TM_sf"/>
</dbReference>
<dbReference type="InterPro" id="IPR039421">
    <property type="entry name" value="Type_1_exporter"/>
</dbReference>
<dbReference type="OrthoDB" id="9762778at2"/>
<dbReference type="Proteomes" id="UP000316304">
    <property type="component" value="Unassembled WGS sequence"/>
</dbReference>